<dbReference type="CDD" id="cd00143">
    <property type="entry name" value="PP2Cc"/>
    <property type="match status" value="1"/>
</dbReference>
<evidence type="ECO:0000313" key="4">
    <source>
        <dbReference type="Proteomes" id="UP001489004"/>
    </source>
</evidence>
<feature type="domain" description="PPM-type phosphatase" evidence="2">
    <location>
        <begin position="71"/>
        <end position="320"/>
    </location>
</feature>
<dbReference type="Proteomes" id="UP001489004">
    <property type="component" value="Unassembled WGS sequence"/>
</dbReference>
<organism evidence="3 4">
    <name type="scientific">[Myrmecia] bisecta</name>
    <dbReference type="NCBI Taxonomy" id="41462"/>
    <lineage>
        <taxon>Eukaryota</taxon>
        <taxon>Viridiplantae</taxon>
        <taxon>Chlorophyta</taxon>
        <taxon>core chlorophytes</taxon>
        <taxon>Trebouxiophyceae</taxon>
        <taxon>Trebouxiales</taxon>
        <taxon>Trebouxiaceae</taxon>
        <taxon>Myrmecia</taxon>
    </lineage>
</organism>
<dbReference type="InterPro" id="IPR001932">
    <property type="entry name" value="PPM-type_phosphatase-like_dom"/>
</dbReference>
<evidence type="ECO:0000256" key="1">
    <source>
        <dbReference type="SAM" id="MobiDB-lite"/>
    </source>
</evidence>
<reference evidence="3 4" key="1">
    <citation type="journal article" date="2024" name="Nat. Commun.">
        <title>Phylogenomics reveals the evolutionary origins of lichenization in chlorophyte algae.</title>
        <authorList>
            <person name="Puginier C."/>
            <person name="Libourel C."/>
            <person name="Otte J."/>
            <person name="Skaloud P."/>
            <person name="Haon M."/>
            <person name="Grisel S."/>
            <person name="Petersen M."/>
            <person name="Berrin J.G."/>
            <person name="Delaux P.M."/>
            <person name="Dal Grande F."/>
            <person name="Keller J."/>
        </authorList>
    </citation>
    <scope>NUCLEOTIDE SEQUENCE [LARGE SCALE GENOMIC DNA]</scope>
    <source>
        <strain evidence="3 4">SAG 2043</strain>
    </source>
</reference>
<comment type="caution">
    <text evidence="3">The sequence shown here is derived from an EMBL/GenBank/DDBJ whole genome shotgun (WGS) entry which is preliminary data.</text>
</comment>
<dbReference type="SMART" id="SM00332">
    <property type="entry name" value="PP2Cc"/>
    <property type="match status" value="1"/>
</dbReference>
<dbReference type="InterPro" id="IPR015655">
    <property type="entry name" value="PP2C"/>
</dbReference>
<dbReference type="Pfam" id="PF00481">
    <property type="entry name" value="PP2C"/>
    <property type="match status" value="2"/>
</dbReference>
<dbReference type="InterPro" id="IPR036457">
    <property type="entry name" value="PPM-type-like_dom_sf"/>
</dbReference>
<gene>
    <name evidence="3" type="ORF">WJX72_004351</name>
</gene>
<proteinExistence type="predicted"/>
<dbReference type="PROSITE" id="PS51746">
    <property type="entry name" value="PPM_2"/>
    <property type="match status" value="1"/>
</dbReference>
<dbReference type="PANTHER" id="PTHR47992">
    <property type="entry name" value="PROTEIN PHOSPHATASE"/>
    <property type="match status" value="1"/>
</dbReference>
<accession>A0AAW1Q3U0</accession>
<evidence type="ECO:0000259" key="2">
    <source>
        <dbReference type="PROSITE" id="PS51746"/>
    </source>
</evidence>
<sequence length="714" mass="76038">MLQLADSRHVPNTSSLLAALHSYPTIPKWVPAGLSCAWANKMFISCGASKPSSPVDLDCQLAIRPGFHWVESQSRSLQSLPLTPEPSAAGCQDDVTVLRDFAGEAGCVFAGVFAGHGKRGGEAAQHACSQLPQAISADRRLKLRESSKKLAAMRDAYEALRSLHALQKGGDCSGTSACFALLTGRKLLVGCSGSPRAVLARRNPDGTLCTSQPASRKHFADLEDSAHGGASDGSGHSSCAVLHLTEYDVGADAEFLVLASNGVWEVFSEAELIHFVDSYRKQSCQGMTAAEALTLEAQERWKALHSEVQVEDVSAVLLCFSASTPTHRQRPAPKHALAATSNATANQPYALWASRQYRASIPPQAHFAYLNEGESWRTSVEDSCHSGSFRCSSRTDSSSPGDGSGLSSHSTLDTYAPPDRRPHPQATPFQDFPSDFHTPTSSPPIAAQPLTSPPPLSDYIRRAWSSPEHAGHAGQALPPLPRSYSPFHEAASPARRGGTGMQAIPIPEHEAVTRASSESLASLLRPVRKAYPSPKVGELDSANQAESRHQEALSSSSSSGLEGRVRNGLPRAASLTALLSPDRSLRELKQNKSWSDSNMSSSLCDDSPLTLSQSSCYPTGCNPWSQVFQPRTDEGRAGHAGRGRSAALEALLSQKSDSNLLVQTQSAPSDFLTSQLALLREAEPGLSCSPDAPAVAQVTGHDVLAALQRTSLKH</sequence>
<feature type="region of interest" description="Disordered" evidence="1">
    <location>
        <begin position="532"/>
        <end position="565"/>
    </location>
</feature>
<name>A0AAW1Q3U0_9CHLO</name>
<protein>
    <recommendedName>
        <fullName evidence="2">PPM-type phosphatase domain-containing protein</fullName>
    </recommendedName>
</protein>
<dbReference type="Gene3D" id="3.60.40.10">
    <property type="entry name" value="PPM-type phosphatase domain"/>
    <property type="match status" value="2"/>
</dbReference>
<dbReference type="EMBL" id="JALJOR010000006">
    <property type="protein sequence ID" value="KAK9815476.1"/>
    <property type="molecule type" value="Genomic_DNA"/>
</dbReference>
<dbReference type="GO" id="GO:0004722">
    <property type="term" value="F:protein serine/threonine phosphatase activity"/>
    <property type="evidence" value="ECO:0007669"/>
    <property type="project" value="InterPro"/>
</dbReference>
<feature type="compositionally biased region" description="Low complexity" evidence="1">
    <location>
        <begin position="387"/>
        <end position="410"/>
    </location>
</feature>
<dbReference type="SUPFAM" id="SSF81606">
    <property type="entry name" value="PP2C-like"/>
    <property type="match status" value="1"/>
</dbReference>
<feature type="region of interest" description="Disordered" evidence="1">
    <location>
        <begin position="387"/>
        <end position="502"/>
    </location>
</feature>
<keyword evidence="4" id="KW-1185">Reference proteome</keyword>
<dbReference type="AlphaFoldDB" id="A0AAW1Q3U0"/>
<evidence type="ECO:0000313" key="3">
    <source>
        <dbReference type="EMBL" id="KAK9815476.1"/>
    </source>
</evidence>